<evidence type="ECO:0000313" key="3">
    <source>
        <dbReference type="Proteomes" id="UP000754883"/>
    </source>
</evidence>
<protein>
    <submittedName>
        <fullName evidence="2">Uncharacterized protein</fullName>
    </submittedName>
</protein>
<dbReference type="EMBL" id="CABFNO020001240">
    <property type="protein sequence ID" value="CAG9971731.1"/>
    <property type="molecule type" value="Genomic_DNA"/>
</dbReference>
<sequence>MPLLHLDQLSPEGQQRIETAYKAVVEACAGEIRPRSSVGFDYGVLFIRELVGEQPVHRFAGGIPQASQNAEAFSFETRGGPSAQRAPGASPVTETRVVEAFESLASNTSSEVGKLRQELTETRNELAGEKAQHNKAKDLAKGYKEKVDKLRKMNRETAAELDEVLRQNKVPDQLTDDEVIEMVNQLRSNIRNLTIQCFGEKLKLDGRPNLSNAKLDLQGSISIPISLETVHHCVSNPGLRPVIIQDFIWRWLISHVFSAYCWSPEDTSSAIIHLEKLLSNNLQKGEINQSGDPEREFHTWRANTSKMVHEATETSPNTRERMDFEKICNQLKDDLMKRIKIWLPRKKKVPIEQMVDIIRQSIFLDIHLSKQVAKIQWKLFDDNARRVKKFDGNSMEPAPGQSQLEEGKSFDLVPAPGLIRYGSSSGNEYYIPLLLMKSQVAKISI</sequence>
<dbReference type="OrthoDB" id="5213630at2759"/>
<gene>
    <name evidence="2" type="ORF">CBYS24578_00000665</name>
</gene>
<keyword evidence="1" id="KW-0175">Coiled coil</keyword>
<keyword evidence="3" id="KW-1185">Reference proteome</keyword>
<proteinExistence type="predicted"/>
<comment type="caution">
    <text evidence="2">The sequence shown here is derived from an EMBL/GenBank/DDBJ whole genome shotgun (WGS) entry which is preliminary data.</text>
</comment>
<evidence type="ECO:0000256" key="1">
    <source>
        <dbReference type="SAM" id="Coils"/>
    </source>
</evidence>
<feature type="coiled-coil region" evidence="1">
    <location>
        <begin position="105"/>
        <end position="167"/>
    </location>
</feature>
<organism evidence="2 3">
    <name type="scientific">Clonostachys byssicola</name>
    <dbReference type="NCBI Taxonomy" id="160290"/>
    <lineage>
        <taxon>Eukaryota</taxon>
        <taxon>Fungi</taxon>
        <taxon>Dikarya</taxon>
        <taxon>Ascomycota</taxon>
        <taxon>Pezizomycotina</taxon>
        <taxon>Sordariomycetes</taxon>
        <taxon>Hypocreomycetidae</taxon>
        <taxon>Hypocreales</taxon>
        <taxon>Bionectriaceae</taxon>
        <taxon>Clonostachys</taxon>
    </lineage>
</organism>
<evidence type="ECO:0000313" key="2">
    <source>
        <dbReference type="EMBL" id="CAG9971731.1"/>
    </source>
</evidence>
<dbReference type="Proteomes" id="UP000754883">
    <property type="component" value="Unassembled WGS sequence"/>
</dbReference>
<accession>A0A9N9U1I4</accession>
<reference evidence="2" key="1">
    <citation type="submission" date="2021-10" db="EMBL/GenBank/DDBJ databases">
        <authorList>
            <person name="Piombo E."/>
        </authorList>
    </citation>
    <scope>NUCLEOTIDE SEQUENCE</scope>
</reference>
<dbReference type="AlphaFoldDB" id="A0A9N9U1I4"/>
<name>A0A9N9U1I4_9HYPO</name>